<gene>
    <name evidence="1" type="ORF">MM415A00623_0016</name>
</gene>
<evidence type="ECO:0000313" key="1">
    <source>
        <dbReference type="EMBL" id="QJA80896.1"/>
    </source>
</evidence>
<accession>A0A6M3KG17</accession>
<sequence>MALLPKPSIHPHNLENYNSRVLIGIRDDLCAHLRPSPGTKRSDRNARIVEQVINFIILLKEGDEAWGLIIHKALMLIQQAKFKLEPEPRPEYWNKEAVQYGQEDISRN</sequence>
<dbReference type="AlphaFoldDB" id="A0A6M3KG17"/>
<organism evidence="1">
    <name type="scientific">viral metagenome</name>
    <dbReference type="NCBI Taxonomy" id="1070528"/>
    <lineage>
        <taxon>unclassified sequences</taxon>
        <taxon>metagenomes</taxon>
        <taxon>organismal metagenomes</taxon>
    </lineage>
</organism>
<protein>
    <submittedName>
        <fullName evidence="1">Uncharacterized protein</fullName>
    </submittedName>
</protein>
<dbReference type="EMBL" id="MT142440">
    <property type="protein sequence ID" value="QJA80896.1"/>
    <property type="molecule type" value="Genomic_DNA"/>
</dbReference>
<name>A0A6M3KG17_9ZZZZ</name>
<proteinExistence type="predicted"/>
<reference evidence="1" key="1">
    <citation type="submission" date="2020-03" db="EMBL/GenBank/DDBJ databases">
        <title>The deep terrestrial virosphere.</title>
        <authorList>
            <person name="Holmfeldt K."/>
            <person name="Nilsson E."/>
            <person name="Simone D."/>
            <person name="Lopez-Fernandez M."/>
            <person name="Wu X."/>
            <person name="de Brujin I."/>
            <person name="Lundin D."/>
            <person name="Andersson A."/>
            <person name="Bertilsson S."/>
            <person name="Dopson M."/>
        </authorList>
    </citation>
    <scope>NUCLEOTIDE SEQUENCE</scope>
    <source>
        <strain evidence="1">MM415A00623</strain>
    </source>
</reference>